<organism evidence="1 2">
    <name type="scientific">Dactylonectria macrodidyma</name>
    <dbReference type="NCBI Taxonomy" id="307937"/>
    <lineage>
        <taxon>Eukaryota</taxon>
        <taxon>Fungi</taxon>
        <taxon>Dikarya</taxon>
        <taxon>Ascomycota</taxon>
        <taxon>Pezizomycotina</taxon>
        <taxon>Sordariomycetes</taxon>
        <taxon>Hypocreomycetidae</taxon>
        <taxon>Hypocreales</taxon>
        <taxon>Nectriaceae</taxon>
        <taxon>Dactylonectria</taxon>
    </lineage>
</organism>
<name>A0A9P9DH77_9HYPO</name>
<keyword evidence="2" id="KW-1185">Reference proteome</keyword>
<gene>
    <name evidence="1" type="ORF">EDB81DRAFT_234187</name>
</gene>
<sequence>MVKAPHMIHFPVEAQTFDEIEVGREIVLLIIRGIEIEVATGTCPQMHPSGCQINPSVVDQDHRGRHPQSLAMLRDRQGRKYRKQPSLAPEVPPKRQLLDRHEELLDRHDSYTGMTSIAFDSPFFPVDPQVRPSLMQSLVVNTEQSQFQHAFRTAYAMSLLSNYYRRKHLLITAKYLTPSPANARLRFLSLARTPVVLPAL</sequence>
<proteinExistence type="predicted"/>
<comment type="caution">
    <text evidence="1">The sequence shown here is derived from an EMBL/GenBank/DDBJ whole genome shotgun (WGS) entry which is preliminary data.</text>
</comment>
<reference evidence="1" key="1">
    <citation type="journal article" date="2021" name="Nat. Commun.">
        <title>Genetic determinants of endophytism in the Arabidopsis root mycobiome.</title>
        <authorList>
            <person name="Mesny F."/>
            <person name="Miyauchi S."/>
            <person name="Thiergart T."/>
            <person name="Pickel B."/>
            <person name="Atanasova L."/>
            <person name="Karlsson M."/>
            <person name="Huettel B."/>
            <person name="Barry K.W."/>
            <person name="Haridas S."/>
            <person name="Chen C."/>
            <person name="Bauer D."/>
            <person name="Andreopoulos W."/>
            <person name="Pangilinan J."/>
            <person name="LaButti K."/>
            <person name="Riley R."/>
            <person name="Lipzen A."/>
            <person name="Clum A."/>
            <person name="Drula E."/>
            <person name="Henrissat B."/>
            <person name="Kohler A."/>
            <person name="Grigoriev I.V."/>
            <person name="Martin F.M."/>
            <person name="Hacquard S."/>
        </authorList>
    </citation>
    <scope>NUCLEOTIDE SEQUENCE</scope>
    <source>
        <strain evidence="1">MPI-CAGE-AT-0147</strain>
    </source>
</reference>
<accession>A0A9P9DH77</accession>
<dbReference type="Proteomes" id="UP000738349">
    <property type="component" value="Unassembled WGS sequence"/>
</dbReference>
<evidence type="ECO:0000313" key="2">
    <source>
        <dbReference type="Proteomes" id="UP000738349"/>
    </source>
</evidence>
<evidence type="ECO:0000313" key="1">
    <source>
        <dbReference type="EMBL" id="KAH7119188.1"/>
    </source>
</evidence>
<dbReference type="EMBL" id="JAGMUV010000026">
    <property type="protein sequence ID" value="KAH7119188.1"/>
    <property type="molecule type" value="Genomic_DNA"/>
</dbReference>
<protein>
    <submittedName>
        <fullName evidence="1">Uncharacterized protein</fullName>
    </submittedName>
</protein>
<dbReference type="AlphaFoldDB" id="A0A9P9DH77"/>